<dbReference type="CDD" id="cd06919">
    <property type="entry name" value="Asp_decarbox"/>
    <property type="match status" value="1"/>
</dbReference>
<evidence type="ECO:0000256" key="11">
    <source>
        <dbReference type="PIRSR" id="PIRSR006246-2"/>
    </source>
</evidence>
<dbReference type="PIRSF" id="PIRSF006246">
    <property type="entry name" value="Asp_decarbox"/>
    <property type="match status" value="1"/>
</dbReference>
<evidence type="ECO:0000256" key="13">
    <source>
        <dbReference type="PIRSR" id="PIRSR006246-5"/>
    </source>
</evidence>
<feature type="binding site" evidence="9 11">
    <location>
        <position position="57"/>
    </location>
    <ligand>
        <name>substrate</name>
    </ligand>
</feature>
<feature type="active site" description="Proton donor" evidence="9 10">
    <location>
        <position position="58"/>
    </location>
</feature>
<comment type="pathway">
    <text evidence="9">Cofactor biosynthesis; (R)-pantothenate biosynthesis; beta-alanine from L-aspartate: step 1/1.</text>
</comment>
<evidence type="ECO:0000256" key="9">
    <source>
        <dbReference type="HAMAP-Rule" id="MF_00446"/>
    </source>
</evidence>
<dbReference type="GO" id="GO:0015940">
    <property type="term" value="P:pantothenate biosynthetic process"/>
    <property type="evidence" value="ECO:0007669"/>
    <property type="project" value="UniProtKB-UniRule"/>
</dbReference>
<comment type="PTM">
    <text evidence="9 12">Is synthesized initially as an inactive proenzyme, which is activated by self-cleavage at a specific serine bond to produce a beta-subunit with a hydroxyl group at its C-terminus and an alpha-subunit with a pyruvoyl group at its N-terminus.</text>
</comment>
<comment type="similarity">
    <text evidence="9">Belongs to the PanD family.</text>
</comment>
<feature type="chain" id="PRO_5035030868" description="Aspartate 1-decarboxylase alpha chain" evidence="9 13">
    <location>
        <begin position="25"/>
        <end position="123"/>
    </location>
</feature>
<feature type="chain" id="PRO_5035030867" description="Aspartate 1-decarboxylase beta chain" evidence="9 13">
    <location>
        <begin position="1"/>
        <end position="24"/>
    </location>
</feature>
<evidence type="ECO:0000256" key="6">
    <source>
        <dbReference type="ARBA" id="ARBA00023239"/>
    </source>
</evidence>
<feature type="active site" description="Schiff-base intermediate with substrate; via pyruvic acid" evidence="9 10">
    <location>
        <position position="25"/>
    </location>
</feature>
<comment type="subunit">
    <text evidence="9">Heterooctamer of four alpha and four beta subunits.</text>
</comment>
<keyword evidence="3 9" id="KW-0210">Decarboxylase</keyword>
<dbReference type="GO" id="GO:0005829">
    <property type="term" value="C:cytosol"/>
    <property type="evidence" value="ECO:0007669"/>
    <property type="project" value="TreeGrafter"/>
</dbReference>
<keyword evidence="1 9" id="KW-0963">Cytoplasm</keyword>
<reference evidence="14 15" key="1">
    <citation type="submission" date="2020-05" db="EMBL/GenBank/DDBJ databases">
        <authorList>
            <person name="Petersen J."/>
            <person name="Sayavedra L."/>
        </authorList>
    </citation>
    <scope>NUCLEOTIDE SEQUENCE [LARGE SCALE GENOMIC DNA]</scope>
    <source>
        <strain evidence="14">B thermophilus SOXS</strain>
    </source>
</reference>
<feature type="modified residue" description="Pyruvic acid (Ser)" evidence="9 12">
    <location>
        <position position="25"/>
    </location>
</feature>
<keyword evidence="7 9" id="KW-0704">Schiff base</keyword>
<keyword evidence="15" id="KW-1185">Reference proteome</keyword>
<dbReference type="PANTHER" id="PTHR21012">
    <property type="entry name" value="ASPARTATE 1-DECARBOXYLASE"/>
    <property type="match status" value="1"/>
</dbReference>
<accession>A0A8H8XED5</accession>
<dbReference type="AlphaFoldDB" id="A0A8H8XED5"/>
<evidence type="ECO:0000256" key="3">
    <source>
        <dbReference type="ARBA" id="ARBA00022793"/>
    </source>
</evidence>
<dbReference type="RefSeq" id="WP_202763335.1">
    <property type="nucleotide sequence ID" value="NZ_CAESAQ020000078.1"/>
</dbReference>
<dbReference type="Pfam" id="PF02261">
    <property type="entry name" value="Asp_decarbox"/>
    <property type="match status" value="1"/>
</dbReference>
<dbReference type="EC" id="4.1.1.11" evidence="9"/>
<proteinExistence type="inferred from homology"/>
<keyword evidence="6 9" id="KW-0456">Lyase</keyword>
<keyword evidence="5 9" id="KW-0865">Zymogen</keyword>
<evidence type="ECO:0000256" key="10">
    <source>
        <dbReference type="PIRSR" id="PIRSR006246-1"/>
    </source>
</evidence>
<comment type="catalytic activity">
    <reaction evidence="9">
        <text>L-aspartate + H(+) = beta-alanine + CO2</text>
        <dbReference type="Rhea" id="RHEA:19497"/>
        <dbReference type="ChEBI" id="CHEBI:15378"/>
        <dbReference type="ChEBI" id="CHEBI:16526"/>
        <dbReference type="ChEBI" id="CHEBI:29991"/>
        <dbReference type="ChEBI" id="CHEBI:57966"/>
        <dbReference type="EC" id="4.1.1.11"/>
    </reaction>
</comment>
<dbReference type="InterPro" id="IPR009010">
    <property type="entry name" value="Asp_de-COase-like_dom_sf"/>
</dbReference>
<name>A0A8H8XED5_9GAMM</name>
<protein>
    <recommendedName>
        <fullName evidence="9">Aspartate 1-decarboxylase</fullName>
        <ecNumber evidence="9">4.1.1.11</ecNumber>
    </recommendedName>
    <alternativeName>
        <fullName evidence="9">Aspartate alpha-decarboxylase</fullName>
    </alternativeName>
    <component>
        <recommendedName>
            <fullName evidence="9">Aspartate 1-decarboxylase beta chain</fullName>
        </recommendedName>
    </component>
    <component>
        <recommendedName>
            <fullName evidence="9">Aspartate 1-decarboxylase alpha chain</fullName>
        </recommendedName>
    </component>
</protein>
<comment type="cofactor">
    <cofactor evidence="9 10">
        <name>pyruvate</name>
        <dbReference type="ChEBI" id="CHEBI:15361"/>
    </cofactor>
    <text evidence="9 10">Binds 1 pyruvoyl group covalently per subunit.</text>
</comment>
<dbReference type="Gene3D" id="2.40.40.20">
    <property type="match status" value="1"/>
</dbReference>
<dbReference type="HAMAP" id="MF_00446">
    <property type="entry name" value="PanD"/>
    <property type="match status" value="1"/>
</dbReference>
<comment type="subcellular location">
    <subcellularLocation>
        <location evidence="9">Cytoplasm</location>
    </subcellularLocation>
</comment>
<evidence type="ECO:0000313" key="14">
    <source>
        <dbReference type="EMBL" id="CAB5504221.1"/>
    </source>
</evidence>
<evidence type="ECO:0000313" key="15">
    <source>
        <dbReference type="Proteomes" id="UP000643672"/>
    </source>
</evidence>
<evidence type="ECO:0000256" key="2">
    <source>
        <dbReference type="ARBA" id="ARBA00022655"/>
    </source>
</evidence>
<feature type="binding site" evidence="9 11">
    <location>
        <begin position="73"/>
        <end position="75"/>
    </location>
    <ligand>
        <name>substrate</name>
    </ligand>
</feature>
<sequence>MQRIFLKSKLHRVTTTASEVDYEGSCEIDGILLDAAGIDTFEQIQIYNINNGNRFTTYAIRGKDNSGVISVNGAAAHKAKVGDLLIIASYASYNEDDIKNYTPTLCYVDADNVLTKVGNQITL</sequence>
<comment type="caution">
    <text evidence="14">The sequence shown here is derived from an EMBL/GenBank/DDBJ whole genome shotgun (WGS) entry which is preliminary data.</text>
</comment>
<keyword evidence="4 9" id="KW-0068">Autocatalytic cleavage</keyword>
<evidence type="ECO:0000256" key="5">
    <source>
        <dbReference type="ARBA" id="ARBA00023145"/>
    </source>
</evidence>
<evidence type="ECO:0000256" key="7">
    <source>
        <dbReference type="ARBA" id="ARBA00023270"/>
    </source>
</evidence>
<gene>
    <name evidence="9" type="primary">panD</name>
    <name evidence="14" type="ORF">THERMOS_1918</name>
</gene>
<comment type="function">
    <text evidence="9">Catalyzes the pyruvoyl-dependent decarboxylation of aspartate to produce beta-alanine.</text>
</comment>
<keyword evidence="2 9" id="KW-0566">Pantothenate biosynthesis</keyword>
<dbReference type="GO" id="GO:0006523">
    <property type="term" value="P:alanine biosynthetic process"/>
    <property type="evidence" value="ECO:0007669"/>
    <property type="project" value="InterPro"/>
</dbReference>
<dbReference type="UniPathway" id="UPA00028">
    <property type="reaction ID" value="UER00002"/>
</dbReference>
<dbReference type="SUPFAM" id="SSF50692">
    <property type="entry name" value="ADC-like"/>
    <property type="match status" value="1"/>
</dbReference>
<evidence type="ECO:0000256" key="1">
    <source>
        <dbReference type="ARBA" id="ARBA00022490"/>
    </source>
</evidence>
<dbReference type="PANTHER" id="PTHR21012:SF0">
    <property type="entry name" value="ASPARTATE 1-DECARBOXYLASE"/>
    <property type="match status" value="1"/>
</dbReference>
<evidence type="ECO:0000256" key="8">
    <source>
        <dbReference type="ARBA" id="ARBA00023317"/>
    </source>
</evidence>
<dbReference type="GO" id="GO:0004068">
    <property type="term" value="F:aspartate 1-decarboxylase activity"/>
    <property type="evidence" value="ECO:0007669"/>
    <property type="project" value="UniProtKB-UniRule"/>
</dbReference>
<keyword evidence="8 9" id="KW-0670">Pyruvate</keyword>
<dbReference type="NCBIfam" id="TIGR00223">
    <property type="entry name" value="panD"/>
    <property type="match status" value="1"/>
</dbReference>
<dbReference type="InterPro" id="IPR003190">
    <property type="entry name" value="Asp_decarbox"/>
</dbReference>
<evidence type="ECO:0000256" key="4">
    <source>
        <dbReference type="ARBA" id="ARBA00022813"/>
    </source>
</evidence>
<dbReference type="EMBL" id="CAESAQ020000078">
    <property type="protein sequence ID" value="CAB5504221.1"/>
    <property type="molecule type" value="Genomic_DNA"/>
</dbReference>
<evidence type="ECO:0000256" key="12">
    <source>
        <dbReference type="PIRSR" id="PIRSR006246-3"/>
    </source>
</evidence>
<dbReference type="Proteomes" id="UP000643672">
    <property type="component" value="Unassembled WGS sequence"/>
</dbReference>
<organism evidence="14 15">
    <name type="scientific">Bathymodiolus thermophilus thioautotrophic gill symbiont</name>
    <dbReference type="NCBI Taxonomy" id="2360"/>
    <lineage>
        <taxon>Bacteria</taxon>
        <taxon>Pseudomonadati</taxon>
        <taxon>Pseudomonadota</taxon>
        <taxon>Gammaproteobacteria</taxon>
        <taxon>sulfur-oxidizing symbionts</taxon>
    </lineage>
</organism>